<dbReference type="EMBL" id="JAHMHS010000006">
    <property type="protein sequence ID" value="KAK1730575.1"/>
    <property type="molecule type" value="Genomic_DNA"/>
</dbReference>
<gene>
    <name evidence="1" type="ORF">BDZ83DRAFT_646914</name>
</gene>
<protein>
    <submittedName>
        <fullName evidence="1">Uncharacterized protein</fullName>
    </submittedName>
</protein>
<accession>A0AAD8XND7</accession>
<dbReference type="GeneID" id="85393926"/>
<dbReference type="RefSeq" id="XP_060370630.1">
    <property type="nucleotide sequence ID" value="XM_060510027.1"/>
</dbReference>
<proteinExistence type="predicted"/>
<dbReference type="Proteomes" id="UP001244207">
    <property type="component" value="Unassembled WGS sequence"/>
</dbReference>
<name>A0AAD8XND7_GLOAC</name>
<reference evidence="1" key="1">
    <citation type="submission" date="2021-12" db="EMBL/GenBank/DDBJ databases">
        <title>Comparative genomics, transcriptomics and evolutionary studies reveal genomic signatures of adaptation to plant cell wall in hemibiotrophic fungi.</title>
        <authorList>
            <consortium name="DOE Joint Genome Institute"/>
            <person name="Baroncelli R."/>
            <person name="Diaz J.F."/>
            <person name="Benocci T."/>
            <person name="Peng M."/>
            <person name="Battaglia E."/>
            <person name="Haridas S."/>
            <person name="Andreopoulos W."/>
            <person name="Labutti K."/>
            <person name="Pangilinan J."/>
            <person name="Floch G.L."/>
            <person name="Makela M.R."/>
            <person name="Henrissat B."/>
            <person name="Grigoriev I.V."/>
            <person name="Crouch J.A."/>
            <person name="De Vries R.P."/>
            <person name="Sukno S.A."/>
            <person name="Thon M.R."/>
        </authorList>
    </citation>
    <scope>NUCLEOTIDE SEQUENCE</scope>
    <source>
        <strain evidence="1">CBS 112980</strain>
    </source>
</reference>
<sequence length="183" mass="20846">MRSLKTWISYPGGIAREPPVLGPAAHEFPTMAYLYKRAQQCLNFHLQQQPLTDYSRSWSFKRLVTMARKRDCTRKLVRTRVLGTGRNVEVRHWEKRKSSLPALGCIAYGPQVVIYTLEHCHESEAVITSVGDILEHANPSSSITISSIYSCRRKMLLLLPVKLSSAQDVHARHDIPISQAQRH</sequence>
<dbReference type="AlphaFoldDB" id="A0AAD8XND7"/>
<keyword evidence="2" id="KW-1185">Reference proteome</keyword>
<comment type="caution">
    <text evidence="1">The sequence shown here is derived from an EMBL/GenBank/DDBJ whole genome shotgun (WGS) entry which is preliminary data.</text>
</comment>
<organism evidence="1 2">
    <name type="scientific">Glomerella acutata</name>
    <name type="common">Colletotrichum acutatum</name>
    <dbReference type="NCBI Taxonomy" id="27357"/>
    <lineage>
        <taxon>Eukaryota</taxon>
        <taxon>Fungi</taxon>
        <taxon>Dikarya</taxon>
        <taxon>Ascomycota</taxon>
        <taxon>Pezizomycotina</taxon>
        <taxon>Sordariomycetes</taxon>
        <taxon>Hypocreomycetidae</taxon>
        <taxon>Glomerellales</taxon>
        <taxon>Glomerellaceae</taxon>
        <taxon>Colletotrichum</taxon>
        <taxon>Colletotrichum acutatum species complex</taxon>
    </lineage>
</organism>
<evidence type="ECO:0000313" key="1">
    <source>
        <dbReference type="EMBL" id="KAK1730575.1"/>
    </source>
</evidence>
<evidence type="ECO:0000313" key="2">
    <source>
        <dbReference type="Proteomes" id="UP001244207"/>
    </source>
</evidence>